<name>A0A926D893_9FIRM</name>
<dbReference type="Pfam" id="PF01551">
    <property type="entry name" value="Peptidase_M23"/>
    <property type="match status" value="1"/>
</dbReference>
<reference evidence="4" key="1">
    <citation type="submission" date="2020-08" db="EMBL/GenBank/DDBJ databases">
        <title>Genome public.</title>
        <authorList>
            <person name="Liu C."/>
            <person name="Sun Q."/>
        </authorList>
    </citation>
    <scope>NUCLEOTIDE SEQUENCE</scope>
    <source>
        <strain evidence="4">NSJ-53</strain>
    </source>
</reference>
<dbReference type="Proteomes" id="UP000623172">
    <property type="component" value="Unassembled WGS sequence"/>
</dbReference>
<evidence type="ECO:0000313" key="5">
    <source>
        <dbReference type="Proteomes" id="UP000623172"/>
    </source>
</evidence>
<gene>
    <name evidence="4" type="ORF">H8696_10200</name>
</gene>
<feature type="transmembrane region" description="Helical" evidence="2">
    <location>
        <begin position="28"/>
        <end position="50"/>
    </location>
</feature>
<sequence length="251" mass="27041">MSNRYRNGSNRGQDGQKKSFKDFMKGKGVYVFVFACLALAGATALVATGLQGDKQQAQATPAPSEGSQQVEYLPDLNQSIADAEQERNQAVEDLKATPEPTAAPQPTETAKPVNELQLSKPVEGEFGQTYSKDQLRYSKTLDQWTTHQGLDIKAEEGTKVCAALAGEVTDVKEDGFYGNVVIIDHGNDVRTVYACLAATNTVKVGDKVEKGQQIGAVGTSAMIESEEGPHLHFEVWKGDASQDPATTFPTK</sequence>
<dbReference type="InterPro" id="IPR011055">
    <property type="entry name" value="Dup_hybrid_motif"/>
</dbReference>
<accession>A0A926D893</accession>
<dbReference type="RefSeq" id="WP_249317330.1">
    <property type="nucleotide sequence ID" value="NZ_JACRSR010000005.1"/>
</dbReference>
<organism evidence="4 5">
    <name type="scientific">Gehongia tenuis</name>
    <dbReference type="NCBI Taxonomy" id="2763655"/>
    <lineage>
        <taxon>Bacteria</taxon>
        <taxon>Bacillati</taxon>
        <taxon>Bacillota</taxon>
        <taxon>Clostridia</taxon>
        <taxon>Christensenellales</taxon>
        <taxon>Christensenellaceae</taxon>
        <taxon>Gehongia</taxon>
    </lineage>
</organism>
<keyword evidence="2" id="KW-1133">Transmembrane helix</keyword>
<dbReference type="PANTHER" id="PTHR21666">
    <property type="entry name" value="PEPTIDASE-RELATED"/>
    <property type="match status" value="1"/>
</dbReference>
<dbReference type="PANTHER" id="PTHR21666:SF270">
    <property type="entry name" value="MUREIN HYDROLASE ACTIVATOR ENVC"/>
    <property type="match status" value="1"/>
</dbReference>
<keyword evidence="2" id="KW-0472">Membrane</keyword>
<comment type="caution">
    <text evidence="4">The sequence shown here is derived from an EMBL/GenBank/DDBJ whole genome shotgun (WGS) entry which is preliminary data.</text>
</comment>
<dbReference type="GO" id="GO:0004222">
    <property type="term" value="F:metalloendopeptidase activity"/>
    <property type="evidence" value="ECO:0007669"/>
    <property type="project" value="TreeGrafter"/>
</dbReference>
<dbReference type="Gene3D" id="2.70.70.10">
    <property type="entry name" value="Glucose Permease (Domain IIA)"/>
    <property type="match status" value="1"/>
</dbReference>
<keyword evidence="2" id="KW-0812">Transmembrane</keyword>
<dbReference type="CDD" id="cd12797">
    <property type="entry name" value="M23_peptidase"/>
    <property type="match status" value="1"/>
</dbReference>
<dbReference type="InterPro" id="IPR050570">
    <property type="entry name" value="Cell_wall_metabolism_enzyme"/>
</dbReference>
<dbReference type="SUPFAM" id="SSF51261">
    <property type="entry name" value="Duplicated hybrid motif"/>
    <property type="match status" value="1"/>
</dbReference>
<feature type="compositionally biased region" description="Low complexity" evidence="1">
    <location>
        <begin position="97"/>
        <end position="110"/>
    </location>
</feature>
<dbReference type="EMBL" id="JACRSR010000005">
    <property type="protein sequence ID" value="MBC8532215.1"/>
    <property type="molecule type" value="Genomic_DNA"/>
</dbReference>
<feature type="domain" description="M23ase beta-sheet core" evidence="3">
    <location>
        <begin position="146"/>
        <end position="244"/>
    </location>
</feature>
<proteinExistence type="predicted"/>
<evidence type="ECO:0000313" key="4">
    <source>
        <dbReference type="EMBL" id="MBC8532215.1"/>
    </source>
</evidence>
<evidence type="ECO:0000259" key="3">
    <source>
        <dbReference type="Pfam" id="PF01551"/>
    </source>
</evidence>
<feature type="compositionally biased region" description="Basic and acidic residues" evidence="1">
    <location>
        <begin position="86"/>
        <end position="96"/>
    </location>
</feature>
<keyword evidence="5" id="KW-1185">Reference proteome</keyword>
<evidence type="ECO:0000256" key="2">
    <source>
        <dbReference type="SAM" id="Phobius"/>
    </source>
</evidence>
<evidence type="ECO:0000256" key="1">
    <source>
        <dbReference type="SAM" id="MobiDB-lite"/>
    </source>
</evidence>
<protein>
    <submittedName>
        <fullName evidence="4">Peptidoglycan DD-metalloendopeptidase family protein</fullName>
    </submittedName>
</protein>
<dbReference type="InterPro" id="IPR016047">
    <property type="entry name" value="M23ase_b-sheet_dom"/>
</dbReference>
<dbReference type="AlphaFoldDB" id="A0A926D893"/>
<feature type="region of interest" description="Disordered" evidence="1">
    <location>
        <begin position="86"/>
        <end position="112"/>
    </location>
</feature>